<evidence type="ECO:0000313" key="1">
    <source>
        <dbReference type="EMBL" id="MFD0919671.1"/>
    </source>
</evidence>
<organism evidence="1 2">
    <name type="scientific">Saccharopolyspora rosea</name>
    <dbReference type="NCBI Taxonomy" id="524884"/>
    <lineage>
        <taxon>Bacteria</taxon>
        <taxon>Bacillati</taxon>
        <taxon>Actinomycetota</taxon>
        <taxon>Actinomycetes</taxon>
        <taxon>Pseudonocardiales</taxon>
        <taxon>Pseudonocardiaceae</taxon>
        <taxon>Saccharopolyspora</taxon>
    </lineage>
</organism>
<comment type="caution">
    <text evidence="1">The sequence shown here is derived from an EMBL/GenBank/DDBJ whole genome shotgun (WGS) entry which is preliminary data.</text>
</comment>
<protein>
    <submittedName>
        <fullName evidence="1">Uncharacterized protein</fullName>
    </submittedName>
</protein>
<evidence type="ECO:0000313" key="2">
    <source>
        <dbReference type="Proteomes" id="UP001597018"/>
    </source>
</evidence>
<sequence>MSLLSNIQNAHYRLSMAQSSADYSSLRHGEVAKSPVGLRFVVDRVNAILRDLDRRLTEGVEEFVDLPRDVQSWLGEVHEAMTTARQRLGNAERGTQNAAVVYERFVSRTQLATTHIDHR</sequence>
<dbReference type="Proteomes" id="UP001597018">
    <property type="component" value="Unassembled WGS sequence"/>
</dbReference>
<accession>A0ABW3FMC7</accession>
<keyword evidence="2" id="KW-1185">Reference proteome</keyword>
<dbReference type="RefSeq" id="WP_345600004.1">
    <property type="nucleotide sequence ID" value="NZ_BAABLT010000001.1"/>
</dbReference>
<proteinExistence type="predicted"/>
<gene>
    <name evidence="1" type="ORF">ACFQ16_07940</name>
</gene>
<dbReference type="EMBL" id="JBHTIW010000003">
    <property type="protein sequence ID" value="MFD0919671.1"/>
    <property type="molecule type" value="Genomic_DNA"/>
</dbReference>
<name>A0ABW3FMC7_9PSEU</name>
<reference evidence="2" key="1">
    <citation type="journal article" date="2019" name="Int. J. Syst. Evol. Microbiol.">
        <title>The Global Catalogue of Microorganisms (GCM) 10K type strain sequencing project: providing services to taxonomists for standard genome sequencing and annotation.</title>
        <authorList>
            <consortium name="The Broad Institute Genomics Platform"/>
            <consortium name="The Broad Institute Genome Sequencing Center for Infectious Disease"/>
            <person name="Wu L."/>
            <person name="Ma J."/>
        </authorList>
    </citation>
    <scope>NUCLEOTIDE SEQUENCE [LARGE SCALE GENOMIC DNA]</scope>
    <source>
        <strain evidence="2">CCUG 56401</strain>
    </source>
</reference>